<comment type="caution">
    <text evidence="2">The sequence shown here is derived from an EMBL/GenBank/DDBJ whole genome shotgun (WGS) entry which is preliminary data.</text>
</comment>
<dbReference type="Proteomes" id="UP000095149">
    <property type="component" value="Unassembled WGS sequence"/>
</dbReference>
<dbReference type="EMBL" id="MEKH01000013">
    <property type="protein sequence ID" value="ODN97874.1"/>
    <property type="molecule type" value="Genomic_DNA"/>
</dbReference>
<evidence type="ECO:0000313" key="3">
    <source>
        <dbReference type="Proteomes" id="UP000095149"/>
    </source>
</evidence>
<name>A0A1E3JAK0_9TREE</name>
<evidence type="ECO:0000313" key="2">
    <source>
        <dbReference type="EMBL" id="ODN97874.1"/>
    </source>
</evidence>
<proteinExistence type="predicted"/>
<reference evidence="2 3" key="1">
    <citation type="submission" date="2016-06" db="EMBL/GenBank/DDBJ databases">
        <title>Evolution of pathogenesis and genome organization in the Tremellales.</title>
        <authorList>
            <person name="Cuomo C."/>
            <person name="Litvintseva A."/>
            <person name="Heitman J."/>
            <person name="Chen Y."/>
            <person name="Sun S."/>
            <person name="Springer D."/>
            <person name="Dromer F."/>
            <person name="Young S."/>
            <person name="Zeng Q."/>
            <person name="Chapman S."/>
            <person name="Gujja S."/>
            <person name="Saif S."/>
            <person name="Birren B."/>
        </authorList>
    </citation>
    <scope>NUCLEOTIDE SEQUENCE [LARGE SCALE GENOMIC DNA]</scope>
    <source>
        <strain evidence="2 3">CBS 6273</strain>
    </source>
</reference>
<feature type="compositionally biased region" description="Polar residues" evidence="1">
    <location>
        <begin position="70"/>
        <end position="80"/>
    </location>
</feature>
<dbReference type="AlphaFoldDB" id="A0A1E3JAK0"/>
<protein>
    <submittedName>
        <fullName evidence="2">Uncharacterized protein</fullName>
    </submittedName>
</protein>
<organism evidence="2 3">
    <name type="scientific">Cryptococcus amylolentus CBS 6273</name>
    <dbReference type="NCBI Taxonomy" id="1296118"/>
    <lineage>
        <taxon>Eukaryota</taxon>
        <taxon>Fungi</taxon>
        <taxon>Dikarya</taxon>
        <taxon>Basidiomycota</taxon>
        <taxon>Agaricomycotina</taxon>
        <taxon>Tremellomycetes</taxon>
        <taxon>Tremellales</taxon>
        <taxon>Cryptococcaceae</taxon>
        <taxon>Cryptococcus</taxon>
    </lineage>
</organism>
<evidence type="ECO:0000256" key="1">
    <source>
        <dbReference type="SAM" id="MobiDB-lite"/>
    </source>
</evidence>
<gene>
    <name evidence="2" type="ORF">I350_07509</name>
</gene>
<feature type="region of interest" description="Disordered" evidence="1">
    <location>
        <begin position="61"/>
        <end position="86"/>
    </location>
</feature>
<accession>A0A1E3JAK0</accession>
<sequence length="86" mass="9121">MDPSYMDRKIVDLSEEELTSFLGPNVAPGVRVIVDTVRAKPTYLGFVDCFAVDCLNRRYSAPAGPKNAPGSPNSPTTMSGGSEKGA</sequence>